<dbReference type="EMBL" id="CAJJDN010000051">
    <property type="protein sequence ID" value="CAD8087721.1"/>
    <property type="molecule type" value="Genomic_DNA"/>
</dbReference>
<name>A0A8S1NCJ8_9CILI</name>
<dbReference type="Proteomes" id="UP000692954">
    <property type="component" value="Unassembled WGS sequence"/>
</dbReference>
<proteinExistence type="predicted"/>
<evidence type="ECO:0000313" key="2">
    <source>
        <dbReference type="Proteomes" id="UP000692954"/>
    </source>
</evidence>
<organism evidence="1 2">
    <name type="scientific">Paramecium sonneborni</name>
    <dbReference type="NCBI Taxonomy" id="65129"/>
    <lineage>
        <taxon>Eukaryota</taxon>
        <taxon>Sar</taxon>
        <taxon>Alveolata</taxon>
        <taxon>Ciliophora</taxon>
        <taxon>Intramacronucleata</taxon>
        <taxon>Oligohymenophorea</taxon>
        <taxon>Peniculida</taxon>
        <taxon>Parameciidae</taxon>
        <taxon>Paramecium</taxon>
    </lineage>
</organism>
<accession>A0A8S1NCJ8</accession>
<keyword evidence="2" id="KW-1185">Reference proteome</keyword>
<dbReference type="AlphaFoldDB" id="A0A8S1NCJ8"/>
<evidence type="ECO:0000313" key="1">
    <source>
        <dbReference type="EMBL" id="CAD8087721.1"/>
    </source>
</evidence>
<gene>
    <name evidence="1" type="ORF">PSON_ATCC_30995.1.T0510350</name>
</gene>
<sequence>MGSQNKQIYRSNYRKSNCFKISIIELEEGTKFCYSRNLWMRILRDWKDY</sequence>
<protein>
    <submittedName>
        <fullName evidence="1">Uncharacterized protein</fullName>
    </submittedName>
</protein>
<comment type="caution">
    <text evidence="1">The sequence shown here is derived from an EMBL/GenBank/DDBJ whole genome shotgun (WGS) entry which is preliminary data.</text>
</comment>
<reference evidence="1" key="1">
    <citation type="submission" date="2021-01" db="EMBL/GenBank/DDBJ databases">
        <authorList>
            <consortium name="Genoscope - CEA"/>
            <person name="William W."/>
        </authorList>
    </citation>
    <scope>NUCLEOTIDE SEQUENCE</scope>
</reference>